<dbReference type="NCBIfam" id="TIGR00633">
    <property type="entry name" value="xth"/>
    <property type="match status" value="1"/>
</dbReference>
<evidence type="ECO:0000259" key="8">
    <source>
        <dbReference type="Pfam" id="PF03372"/>
    </source>
</evidence>
<dbReference type="SUPFAM" id="SSF56219">
    <property type="entry name" value="DNase I-like"/>
    <property type="match status" value="1"/>
</dbReference>
<feature type="binding site" evidence="6">
    <location>
        <position position="12"/>
    </location>
    <ligand>
        <name>Mg(2+)</name>
        <dbReference type="ChEBI" id="CHEBI:18420"/>
        <label>1</label>
    </ligand>
</feature>
<feature type="active site" description="Proton acceptor" evidence="5">
    <location>
        <position position="258"/>
    </location>
</feature>
<dbReference type="GO" id="GO:0046872">
    <property type="term" value="F:metal ion binding"/>
    <property type="evidence" value="ECO:0007669"/>
    <property type="project" value="UniProtKB-KW"/>
</dbReference>
<feature type="binding site" evidence="6">
    <location>
        <position position="257"/>
    </location>
    <ligand>
        <name>Mg(2+)</name>
        <dbReference type="ChEBI" id="CHEBI:18420"/>
        <label>1</label>
    </ligand>
</feature>
<evidence type="ECO:0000256" key="4">
    <source>
        <dbReference type="ARBA" id="ARBA00022842"/>
    </source>
</evidence>
<feature type="active site" description="Proton donor/acceptor" evidence="5">
    <location>
        <position position="156"/>
    </location>
</feature>
<dbReference type="Proteomes" id="UP000672602">
    <property type="component" value="Unassembled WGS sequence"/>
</dbReference>
<dbReference type="RefSeq" id="WP_210680319.1">
    <property type="nucleotide sequence ID" value="NZ_JAGMWN010000001.1"/>
</dbReference>
<evidence type="ECO:0000313" key="10">
    <source>
        <dbReference type="Proteomes" id="UP000672602"/>
    </source>
</evidence>
<dbReference type="AlphaFoldDB" id="A0A8J7RWL6"/>
<keyword evidence="6" id="KW-0464">Manganese</keyword>
<gene>
    <name evidence="9" type="primary">xth</name>
    <name evidence="9" type="ORF">KAJ83_01895</name>
</gene>
<keyword evidence="3 9" id="KW-0378">Hydrolase</keyword>
<dbReference type="NCBIfam" id="TIGR00195">
    <property type="entry name" value="exoDNase_III"/>
    <property type="match status" value="1"/>
</dbReference>
<evidence type="ECO:0000313" key="9">
    <source>
        <dbReference type="EMBL" id="MBP5855745.1"/>
    </source>
</evidence>
<dbReference type="PANTHER" id="PTHR43250:SF2">
    <property type="entry name" value="EXODEOXYRIBONUCLEASE III"/>
    <property type="match status" value="1"/>
</dbReference>
<comment type="caution">
    <text evidence="9">The sequence shown here is derived from an EMBL/GenBank/DDBJ whole genome shotgun (WGS) entry which is preliminary data.</text>
</comment>
<comment type="similarity">
    <text evidence="1">Belongs to the DNA repair enzymes AP/ExoA family.</text>
</comment>
<proteinExistence type="inferred from homology"/>
<accession>A0A8J7RWL6</accession>
<dbReference type="CDD" id="cd09086">
    <property type="entry name" value="ExoIII-like_AP-endo"/>
    <property type="match status" value="1"/>
</dbReference>
<feature type="binding site" evidence="6">
    <location>
        <position position="39"/>
    </location>
    <ligand>
        <name>Mg(2+)</name>
        <dbReference type="ChEBI" id="CHEBI:18420"/>
        <label>1</label>
    </ligand>
</feature>
<feature type="active site" evidence="5">
    <location>
        <position position="114"/>
    </location>
</feature>
<evidence type="ECO:0000256" key="5">
    <source>
        <dbReference type="PIRSR" id="PIRSR604808-1"/>
    </source>
</evidence>
<dbReference type="PANTHER" id="PTHR43250">
    <property type="entry name" value="EXODEOXYRIBONUCLEASE III"/>
    <property type="match status" value="1"/>
</dbReference>
<keyword evidence="2 6" id="KW-0479">Metal-binding</keyword>
<comment type="cofactor">
    <cofactor evidence="6">
        <name>Mg(2+)</name>
        <dbReference type="ChEBI" id="CHEBI:18420"/>
    </cofactor>
    <cofactor evidence="6">
        <name>Mn(2+)</name>
        <dbReference type="ChEBI" id="CHEBI:29035"/>
    </cofactor>
    <text evidence="6">Probably binds two magnesium or manganese ions per subunit.</text>
</comment>
<evidence type="ECO:0000256" key="7">
    <source>
        <dbReference type="PIRSR" id="PIRSR604808-3"/>
    </source>
</evidence>
<dbReference type="Pfam" id="PF03372">
    <property type="entry name" value="Exo_endo_phos"/>
    <property type="match status" value="1"/>
</dbReference>
<feature type="binding site" evidence="6">
    <location>
        <position position="156"/>
    </location>
    <ligand>
        <name>Mg(2+)</name>
        <dbReference type="ChEBI" id="CHEBI:18420"/>
        <label>1</label>
    </ligand>
</feature>
<protein>
    <submittedName>
        <fullName evidence="9">Exodeoxyribonuclease III</fullName>
        <ecNumber evidence="9">3.1.11.2</ecNumber>
    </submittedName>
</protein>
<dbReference type="InterPro" id="IPR037493">
    <property type="entry name" value="ExoIII-like"/>
</dbReference>
<dbReference type="InterPro" id="IPR036691">
    <property type="entry name" value="Endo/exonu/phosph_ase_sf"/>
</dbReference>
<evidence type="ECO:0000256" key="6">
    <source>
        <dbReference type="PIRSR" id="PIRSR604808-2"/>
    </source>
</evidence>
<reference evidence="9" key="1">
    <citation type="submission" date="2021-04" db="EMBL/GenBank/DDBJ databases">
        <authorList>
            <person name="Zhang D.-C."/>
        </authorList>
    </citation>
    <scope>NUCLEOTIDE SEQUENCE</scope>
    <source>
        <strain evidence="9">CGMCC 1.15697</strain>
    </source>
</reference>
<evidence type="ECO:0000256" key="2">
    <source>
        <dbReference type="ARBA" id="ARBA00022723"/>
    </source>
</evidence>
<evidence type="ECO:0000256" key="1">
    <source>
        <dbReference type="ARBA" id="ARBA00007092"/>
    </source>
</evidence>
<feature type="site" description="Important for catalytic activity" evidence="7">
    <location>
        <position position="228"/>
    </location>
</feature>
<organism evidence="9 10">
    <name type="scientific">Marivibrio halodurans</name>
    <dbReference type="NCBI Taxonomy" id="2039722"/>
    <lineage>
        <taxon>Bacteria</taxon>
        <taxon>Pseudomonadati</taxon>
        <taxon>Pseudomonadota</taxon>
        <taxon>Alphaproteobacteria</taxon>
        <taxon>Rhodospirillales</taxon>
        <taxon>Rhodospirillaceae</taxon>
        <taxon>Marivibrio</taxon>
    </lineage>
</organism>
<keyword evidence="4 6" id="KW-0460">Magnesium</keyword>
<feature type="site" description="Transition state stabilizer" evidence="7">
    <location>
        <position position="158"/>
    </location>
</feature>
<keyword evidence="10" id="KW-1185">Reference proteome</keyword>
<dbReference type="Gene3D" id="3.60.10.10">
    <property type="entry name" value="Endonuclease/exonuclease/phosphatase"/>
    <property type="match status" value="1"/>
</dbReference>
<name>A0A8J7RWL6_9PROT</name>
<dbReference type="InterPro" id="IPR004808">
    <property type="entry name" value="AP_endonuc_1"/>
</dbReference>
<dbReference type="GO" id="GO:0008311">
    <property type="term" value="F:double-stranded DNA 3'-5' DNA exonuclease activity"/>
    <property type="evidence" value="ECO:0007669"/>
    <property type="project" value="UniProtKB-EC"/>
</dbReference>
<feature type="binding site" evidence="6">
    <location>
        <position position="258"/>
    </location>
    <ligand>
        <name>Mg(2+)</name>
        <dbReference type="ChEBI" id="CHEBI:18420"/>
        <label>1</label>
    </ligand>
</feature>
<dbReference type="InterPro" id="IPR005135">
    <property type="entry name" value="Endo/exonuclease/phosphatase"/>
</dbReference>
<feature type="site" description="Interaction with DNA substrate" evidence="7">
    <location>
        <position position="258"/>
    </location>
</feature>
<sequence length="268" mass="30083">MSQNTIRIATFNVNSIKARLPRVTEWLEEAKPDVALLQELKCADESFPHFEIESAGYKAEIHGQKSYNGVAILSRHPIEDVRRGLPGADEMGDDADQARYIEATVKGIRLASIYLPNGNPAPGPKFDYKLRWMERLRAHVAETLLPSERPLALGGDYNVCPTDRDVHDPTGFAEDALCRPESRAAFRALLNLGLTEAWRALHPNAEGKYSYWDYGAGAWQKDNGLRIDHFLLSPQAADRLVECEIDRRPRGREKPSDHTPVVVELTVD</sequence>
<dbReference type="EC" id="3.1.11.2" evidence="9"/>
<feature type="binding site" evidence="6">
    <location>
        <position position="158"/>
    </location>
    <ligand>
        <name>Mg(2+)</name>
        <dbReference type="ChEBI" id="CHEBI:18420"/>
        <label>1</label>
    </ligand>
</feature>
<evidence type="ECO:0000256" key="3">
    <source>
        <dbReference type="ARBA" id="ARBA00022801"/>
    </source>
</evidence>
<dbReference type="GO" id="GO:0006281">
    <property type="term" value="P:DNA repair"/>
    <property type="evidence" value="ECO:0007669"/>
    <property type="project" value="InterPro"/>
</dbReference>
<dbReference type="EMBL" id="JAGMWN010000001">
    <property type="protein sequence ID" value="MBP5855745.1"/>
    <property type="molecule type" value="Genomic_DNA"/>
</dbReference>
<dbReference type="PROSITE" id="PS51435">
    <property type="entry name" value="AP_NUCLEASE_F1_4"/>
    <property type="match status" value="1"/>
</dbReference>
<feature type="domain" description="Endonuclease/exonuclease/phosphatase" evidence="8">
    <location>
        <begin position="9"/>
        <end position="258"/>
    </location>
</feature>